<dbReference type="EMBL" id="ASPP01049004">
    <property type="protein sequence ID" value="ETN97672.1"/>
    <property type="molecule type" value="Genomic_DNA"/>
</dbReference>
<name>X6L7C6_RETFI</name>
<evidence type="ECO:0000313" key="3">
    <source>
        <dbReference type="EMBL" id="ETN97672.1"/>
    </source>
</evidence>
<sequence length="339" mass="39645">MIEINTYNFIGLFAFCIFVAFVAALIETLQKGNKPAIQNANVHQAVKSATTANEDKNQFPREGSLSNGNKPHIEDEAFQQVKHETFQLNKSIVKAVFDSPEHENGHIPIYNYSNNNNNNNNNDNNNNNENNNTIRHDHHSYGHSRHGINPNESDPTRHDSDDREKKTHPVFRTSRQLTMSSWEKKRQEIFDELYTQFTANVQTSVATVMNQSAAAAAAITMSSALTPTSTMLLSSSANNSNNNNDNDEEQRESQLQRQKQQQQELQIREQLRIKDEQIQLQLQQQQQRFEEQQKKEREAMERKQREIEQEKERERERLRQKNKNKRKWSDKKKWSDKRK</sequence>
<accession>X6L7C6</accession>
<evidence type="ECO:0000256" key="2">
    <source>
        <dbReference type="SAM" id="Phobius"/>
    </source>
</evidence>
<feature type="region of interest" description="Disordered" evidence="1">
    <location>
        <begin position="232"/>
        <end position="261"/>
    </location>
</feature>
<feature type="compositionally biased region" description="Basic and acidic residues" evidence="1">
    <location>
        <begin position="288"/>
        <end position="319"/>
    </location>
</feature>
<dbReference type="AlphaFoldDB" id="X6L7C6"/>
<dbReference type="PANTHER" id="PTHR20916:SF18">
    <property type="entry name" value="IPT_TIG DOMAIN-CONTAINING PROTEIN"/>
    <property type="match status" value="1"/>
</dbReference>
<proteinExistence type="predicted"/>
<feature type="compositionally biased region" description="Basic and acidic residues" evidence="1">
    <location>
        <begin position="154"/>
        <end position="167"/>
    </location>
</feature>
<feature type="region of interest" description="Disordered" evidence="1">
    <location>
        <begin position="288"/>
        <end position="339"/>
    </location>
</feature>
<organism evidence="3 4">
    <name type="scientific">Reticulomyxa filosa</name>
    <dbReference type="NCBI Taxonomy" id="46433"/>
    <lineage>
        <taxon>Eukaryota</taxon>
        <taxon>Sar</taxon>
        <taxon>Rhizaria</taxon>
        <taxon>Retaria</taxon>
        <taxon>Foraminifera</taxon>
        <taxon>Monothalamids</taxon>
        <taxon>Reticulomyxidae</taxon>
        <taxon>Reticulomyxa</taxon>
    </lineage>
</organism>
<keyword evidence="4" id="KW-1185">Reference proteome</keyword>
<feature type="compositionally biased region" description="Basic residues" evidence="1">
    <location>
        <begin position="136"/>
        <end position="146"/>
    </location>
</feature>
<evidence type="ECO:0000313" key="4">
    <source>
        <dbReference type="Proteomes" id="UP000023152"/>
    </source>
</evidence>
<reference evidence="3 4" key="1">
    <citation type="journal article" date="2013" name="Curr. Biol.">
        <title>The Genome of the Foraminiferan Reticulomyxa filosa.</title>
        <authorList>
            <person name="Glockner G."/>
            <person name="Hulsmann N."/>
            <person name="Schleicher M."/>
            <person name="Noegel A.A."/>
            <person name="Eichinger L."/>
            <person name="Gallinger C."/>
            <person name="Pawlowski J."/>
            <person name="Sierra R."/>
            <person name="Euteneuer U."/>
            <person name="Pillet L."/>
            <person name="Moustafa A."/>
            <person name="Platzer M."/>
            <person name="Groth M."/>
            <person name="Szafranski K."/>
            <person name="Schliwa M."/>
        </authorList>
    </citation>
    <scope>NUCLEOTIDE SEQUENCE [LARGE SCALE GENOMIC DNA]</scope>
</reference>
<feature type="compositionally biased region" description="Low complexity" evidence="1">
    <location>
        <begin position="232"/>
        <end position="244"/>
    </location>
</feature>
<protein>
    <submittedName>
        <fullName evidence="3">SNF2-related domain-containing protein</fullName>
    </submittedName>
</protein>
<comment type="caution">
    <text evidence="3">The sequence shown here is derived from an EMBL/GenBank/DDBJ whole genome shotgun (WGS) entry which is preliminary data.</text>
</comment>
<keyword evidence="2" id="KW-0812">Transmembrane</keyword>
<dbReference type="PANTHER" id="PTHR20916">
    <property type="entry name" value="CYSTEINE AND GLYCINE-RICH PROTEIN 2 BINDING PROTEIN"/>
    <property type="match status" value="1"/>
</dbReference>
<keyword evidence="2" id="KW-0472">Membrane</keyword>
<dbReference type="Proteomes" id="UP000023152">
    <property type="component" value="Unassembled WGS sequence"/>
</dbReference>
<evidence type="ECO:0000256" key="1">
    <source>
        <dbReference type="SAM" id="MobiDB-lite"/>
    </source>
</evidence>
<feature type="region of interest" description="Disordered" evidence="1">
    <location>
        <begin position="107"/>
        <end position="174"/>
    </location>
</feature>
<gene>
    <name evidence="3" type="ORF">RFI_39857</name>
</gene>
<feature type="compositionally biased region" description="Basic residues" evidence="1">
    <location>
        <begin position="320"/>
        <end position="339"/>
    </location>
</feature>
<feature type="compositionally biased region" description="Low complexity" evidence="1">
    <location>
        <begin position="114"/>
        <end position="132"/>
    </location>
</feature>
<feature type="region of interest" description="Disordered" evidence="1">
    <location>
        <begin position="48"/>
        <end position="70"/>
    </location>
</feature>
<feature type="transmembrane region" description="Helical" evidence="2">
    <location>
        <begin position="6"/>
        <end position="26"/>
    </location>
</feature>
<keyword evidence="2" id="KW-1133">Transmembrane helix</keyword>